<keyword evidence="9" id="KW-1185">Reference proteome</keyword>
<evidence type="ECO:0000256" key="4">
    <source>
        <dbReference type="ARBA" id="ARBA00022737"/>
    </source>
</evidence>
<dbReference type="AlphaFoldDB" id="A0A9N8ZX36"/>
<dbReference type="SUPFAM" id="SSF48452">
    <property type="entry name" value="TPR-like"/>
    <property type="match status" value="1"/>
</dbReference>
<dbReference type="InterPro" id="IPR013949">
    <property type="entry name" value="Utp6"/>
</dbReference>
<evidence type="ECO:0000256" key="5">
    <source>
        <dbReference type="ARBA" id="ARBA00023242"/>
    </source>
</evidence>
<dbReference type="SMART" id="SM00386">
    <property type="entry name" value="HAT"/>
    <property type="match status" value="7"/>
</dbReference>
<dbReference type="OrthoDB" id="28112at2759"/>
<dbReference type="InterPro" id="IPR055347">
    <property type="entry name" value="UTP6_N"/>
</dbReference>
<comment type="similarity">
    <text evidence="2">Belongs to the UTP6 family.</text>
</comment>
<dbReference type="GO" id="GO:0034388">
    <property type="term" value="C:Pwp2p-containing subcomplex of 90S preribosome"/>
    <property type="evidence" value="ECO:0007669"/>
    <property type="project" value="TreeGrafter"/>
</dbReference>
<evidence type="ECO:0000313" key="8">
    <source>
        <dbReference type="EMBL" id="CAG8510200.1"/>
    </source>
</evidence>
<dbReference type="InterPro" id="IPR003107">
    <property type="entry name" value="HAT"/>
</dbReference>
<proteinExistence type="inferred from homology"/>
<dbReference type="Pfam" id="PF24892">
    <property type="entry name" value="UTP6_C"/>
    <property type="match status" value="1"/>
</dbReference>
<dbReference type="PANTHER" id="PTHR23271">
    <property type="entry name" value="HEPATOCELLULAR CARCINOMA-ASSOCIATED ANTIGEN 66"/>
    <property type="match status" value="1"/>
</dbReference>
<keyword evidence="3" id="KW-0698">rRNA processing</keyword>
<gene>
    <name evidence="8" type="ORF">DERYTH_LOCUS3347</name>
</gene>
<dbReference type="Pfam" id="PF08640">
    <property type="entry name" value="U3_assoc_6"/>
    <property type="match status" value="1"/>
</dbReference>
<organism evidence="8 9">
    <name type="scientific">Dentiscutata erythropus</name>
    <dbReference type="NCBI Taxonomy" id="1348616"/>
    <lineage>
        <taxon>Eukaryota</taxon>
        <taxon>Fungi</taxon>
        <taxon>Fungi incertae sedis</taxon>
        <taxon>Mucoromycota</taxon>
        <taxon>Glomeromycotina</taxon>
        <taxon>Glomeromycetes</taxon>
        <taxon>Diversisporales</taxon>
        <taxon>Gigasporaceae</taxon>
        <taxon>Dentiscutata</taxon>
    </lineage>
</organism>
<keyword evidence="5" id="KW-0539">Nucleus</keyword>
<comment type="caution">
    <text evidence="8">The sequence shown here is derived from an EMBL/GenBank/DDBJ whole genome shotgun (WGS) entry which is preliminary data.</text>
</comment>
<evidence type="ECO:0000256" key="3">
    <source>
        <dbReference type="ARBA" id="ARBA00022552"/>
    </source>
</evidence>
<evidence type="ECO:0000256" key="1">
    <source>
        <dbReference type="ARBA" id="ARBA00004604"/>
    </source>
</evidence>
<dbReference type="GO" id="GO:0030515">
    <property type="term" value="F:snoRNA binding"/>
    <property type="evidence" value="ECO:0007669"/>
    <property type="project" value="InterPro"/>
</dbReference>
<dbReference type="EMBL" id="CAJVPY010001166">
    <property type="protein sequence ID" value="CAG8510200.1"/>
    <property type="molecule type" value="Genomic_DNA"/>
</dbReference>
<dbReference type="InterPro" id="IPR056907">
    <property type="entry name" value="UTP6_C"/>
</dbReference>
<sequence length="618" mass="72014">MAETVQYYLEKMVPELEDYERKELFSKQEIKSIIRKRTNFEYSLKKRPCQKDDFLKYIEYEMNLEKLRKKRKERLAIKGKTSISDYAIIRRIYHIFDRAVIKFKGDIPLWLQYIEFAKSTGAGKLLGKIFGSALQLHPTKPLFWIHAAKWEFEANANITASRALLQRSLRLNPSSIQLWHEYFKLELVYIEKIKSRRKILGISSKSSTLEKSNTGDVILISGLEDENKSEEDNNKVLCGEIVKTVYLNAINSIPDDLAFRQQFVNICFEFSETQIIQDTVYESIRKDFVKNAEARAYVAERHLFSMLDVEKPEFEVAIKNSVNEFQQSVEEVADKEIWYLFTKFLNKYLHKVTEKNLNYYLVKSLSQSYETAASLNLASEKMYIEWIDWILGNHDSNCKNALEVAKQATEIYSQNSELWIKRIGIVTSLEGLQDKSINKLYDLALNKNPVSLVLWDSYLSWNLSKWKGGGLEDHELEKIFTASVSKVASLSLSWIITNEQHIKETKNRVVARYLIWADEVGGLKKTRQVYKSLLSKILPTLKFYQTCIQIEEKHITSPMALDSKTHLEWLYDRACQCDNTPCGNNERPRATSVYEQAMNVVKDPKSLESQYHQMNAKI</sequence>
<keyword evidence="4" id="KW-0677">Repeat</keyword>
<dbReference type="PANTHER" id="PTHR23271:SF1">
    <property type="entry name" value="U3 SMALL NUCLEOLAR RNA-ASSOCIATED PROTEIN 6 HOMOLOG"/>
    <property type="match status" value="1"/>
</dbReference>
<name>A0A9N8ZX36_9GLOM</name>
<protein>
    <submittedName>
        <fullName evidence="8">9239_t:CDS:1</fullName>
    </submittedName>
</protein>
<feature type="domain" description="U3 small nucleolar RNA-associated protein 6 homolog C-terminal" evidence="7">
    <location>
        <begin position="323"/>
        <end position="560"/>
    </location>
</feature>
<reference evidence="8" key="1">
    <citation type="submission" date="2021-06" db="EMBL/GenBank/DDBJ databases">
        <authorList>
            <person name="Kallberg Y."/>
            <person name="Tangrot J."/>
            <person name="Rosling A."/>
        </authorList>
    </citation>
    <scope>NUCLEOTIDE SEQUENCE</scope>
    <source>
        <strain evidence="8">MA453B</strain>
    </source>
</reference>
<dbReference type="InterPro" id="IPR011990">
    <property type="entry name" value="TPR-like_helical_dom_sf"/>
</dbReference>
<evidence type="ECO:0000259" key="6">
    <source>
        <dbReference type="Pfam" id="PF08640"/>
    </source>
</evidence>
<evidence type="ECO:0000259" key="7">
    <source>
        <dbReference type="Pfam" id="PF24892"/>
    </source>
</evidence>
<evidence type="ECO:0000313" key="9">
    <source>
        <dbReference type="Proteomes" id="UP000789405"/>
    </source>
</evidence>
<dbReference type="GO" id="GO:0000462">
    <property type="term" value="P:maturation of SSU-rRNA from tricistronic rRNA transcript (SSU-rRNA, 5.8S rRNA, LSU-rRNA)"/>
    <property type="evidence" value="ECO:0007669"/>
    <property type="project" value="InterPro"/>
</dbReference>
<feature type="domain" description="U3 small nucleolar RNA-associated protein 6 N-terminal" evidence="6">
    <location>
        <begin position="9"/>
        <end position="91"/>
    </location>
</feature>
<dbReference type="Proteomes" id="UP000789405">
    <property type="component" value="Unassembled WGS sequence"/>
</dbReference>
<accession>A0A9N8ZX36</accession>
<dbReference type="GO" id="GO:0032040">
    <property type="term" value="C:small-subunit processome"/>
    <property type="evidence" value="ECO:0007669"/>
    <property type="project" value="TreeGrafter"/>
</dbReference>
<evidence type="ECO:0000256" key="2">
    <source>
        <dbReference type="ARBA" id="ARBA00010734"/>
    </source>
</evidence>
<comment type="subcellular location">
    <subcellularLocation>
        <location evidence="1">Nucleus</location>
        <location evidence="1">Nucleolus</location>
    </subcellularLocation>
</comment>
<dbReference type="Gene3D" id="1.25.40.10">
    <property type="entry name" value="Tetratricopeptide repeat domain"/>
    <property type="match status" value="3"/>
</dbReference>